<evidence type="ECO:0000256" key="3">
    <source>
        <dbReference type="ARBA" id="ARBA00023163"/>
    </source>
</evidence>
<evidence type="ECO:0000313" key="6">
    <source>
        <dbReference type="EMBL" id="MCI3277798.1"/>
    </source>
</evidence>
<dbReference type="RefSeq" id="WP_242775690.1">
    <property type="nucleotide sequence ID" value="NZ_JALDAY010000016.1"/>
</dbReference>
<dbReference type="PRINTS" id="PR00455">
    <property type="entry name" value="HTHTETR"/>
</dbReference>
<reference evidence="6" key="1">
    <citation type="submission" date="2022-03" db="EMBL/GenBank/DDBJ databases">
        <title>Streptomyces 7R015 and 7R016 isolated from Barleria lupulina in Thailand.</title>
        <authorList>
            <person name="Kanchanasin P."/>
            <person name="Phongsopitanun W."/>
            <person name="Tanasupawat S."/>
        </authorList>
    </citation>
    <scope>NUCLEOTIDE SEQUENCE</scope>
    <source>
        <strain evidence="6">7R015</strain>
    </source>
</reference>
<feature type="DNA-binding region" description="H-T-H motif" evidence="4">
    <location>
        <begin position="36"/>
        <end position="55"/>
    </location>
</feature>
<dbReference type="PANTHER" id="PTHR30055:SF243">
    <property type="entry name" value="HTH-TYPE TRANSCRIPTIONAL REGULATOR RV1816"/>
    <property type="match status" value="1"/>
</dbReference>
<gene>
    <name evidence="6" type="ORF">MQP27_42710</name>
</gene>
<dbReference type="PROSITE" id="PS50977">
    <property type="entry name" value="HTH_TETR_2"/>
    <property type="match status" value="1"/>
</dbReference>
<evidence type="ECO:0000256" key="2">
    <source>
        <dbReference type="ARBA" id="ARBA00023125"/>
    </source>
</evidence>
<dbReference type="InterPro" id="IPR025996">
    <property type="entry name" value="MT1864/Rv1816-like_C"/>
</dbReference>
<evidence type="ECO:0000256" key="1">
    <source>
        <dbReference type="ARBA" id="ARBA00023015"/>
    </source>
</evidence>
<evidence type="ECO:0000256" key="4">
    <source>
        <dbReference type="PROSITE-ProRule" id="PRU00335"/>
    </source>
</evidence>
<accession>A0ABS9YKK3</accession>
<dbReference type="InterPro" id="IPR050109">
    <property type="entry name" value="HTH-type_TetR-like_transc_reg"/>
</dbReference>
<comment type="caution">
    <text evidence="6">The sequence shown here is derived from an EMBL/GenBank/DDBJ whole genome shotgun (WGS) entry which is preliminary data.</text>
</comment>
<evidence type="ECO:0000259" key="5">
    <source>
        <dbReference type="PROSITE" id="PS50977"/>
    </source>
</evidence>
<keyword evidence="7" id="KW-1185">Reference proteome</keyword>
<keyword evidence="1" id="KW-0805">Transcription regulation</keyword>
<dbReference type="Pfam" id="PF00440">
    <property type="entry name" value="TetR_N"/>
    <property type="match status" value="1"/>
</dbReference>
<name>A0ABS9YKK3_9ACTN</name>
<evidence type="ECO:0000313" key="7">
    <source>
        <dbReference type="Proteomes" id="UP001165269"/>
    </source>
</evidence>
<feature type="domain" description="HTH tetR-type" evidence="5">
    <location>
        <begin position="13"/>
        <end position="73"/>
    </location>
</feature>
<dbReference type="Proteomes" id="UP001165269">
    <property type="component" value="Unassembled WGS sequence"/>
</dbReference>
<sequence>MTTARTIRQRAHDDFVREIRDIARRLLAQHGIQALSLRAVAREIGVTSSALYRYFPGRAALLNALADDAHHNAADFVEHRVADCAPATPALRWRTACHALRAWAHEHPHEFALLYAPAPAANGPGSPAPAASRIPLLLAGILTDHRDADTMPRMFTGWTQLIGAITLETSGHLRDHGDTCFNGSVDLMTAFLLPPPDAR</sequence>
<dbReference type="PANTHER" id="PTHR30055">
    <property type="entry name" value="HTH-TYPE TRANSCRIPTIONAL REGULATOR RUTR"/>
    <property type="match status" value="1"/>
</dbReference>
<dbReference type="SUPFAM" id="SSF46689">
    <property type="entry name" value="Homeodomain-like"/>
    <property type="match status" value="1"/>
</dbReference>
<keyword evidence="2 4" id="KW-0238">DNA-binding</keyword>
<dbReference type="EMBL" id="JALDAY010000016">
    <property type="protein sequence ID" value="MCI3277798.1"/>
    <property type="molecule type" value="Genomic_DNA"/>
</dbReference>
<protein>
    <submittedName>
        <fullName evidence="6">TetR/AcrR family transcriptional regulator</fullName>
    </submittedName>
</protein>
<dbReference type="InterPro" id="IPR001647">
    <property type="entry name" value="HTH_TetR"/>
</dbReference>
<dbReference type="InterPro" id="IPR009057">
    <property type="entry name" value="Homeodomain-like_sf"/>
</dbReference>
<organism evidence="6 7">
    <name type="scientific">Streptomyces cylindrosporus</name>
    <dbReference type="NCBI Taxonomy" id="2927583"/>
    <lineage>
        <taxon>Bacteria</taxon>
        <taxon>Bacillati</taxon>
        <taxon>Actinomycetota</taxon>
        <taxon>Actinomycetes</taxon>
        <taxon>Kitasatosporales</taxon>
        <taxon>Streptomycetaceae</taxon>
        <taxon>Streptomyces</taxon>
    </lineage>
</organism>
<dbReference type="SUPFAM" id="SSF48498">
    <property type="entry name" value="Tetracyclin repressor-like, C-terminal domain"/>
    <property type="match status" value="1"/>
</dbReference>
<proteinExistence type="predicted"/>
<dbReference type="Gene3D" id="1.10.357.10">
    <property type="entry name" value="Tetracycline Repressor, domain 2"/>
    <property type="match status" value="1"/>
</dbReference>
<dbReference type="InterPro" id="IPR036271">
    <property type="entry name" value="Tet_transcr_reg_TetR-rel_C_sf"/>
</dbReference>
<keyword evidence="3" id="KW-0804">Transcription</keyword>
<dbReference type="Pfam" id="PF13305">
    <property type="entry name" value="TetR_C_33"/>
    <property type="match status" value="1"/>
</dbReference>